<dbReference type="Pfam" id="PF07179">
    <property type="entry name" value="SseB"/>
    <property type="match status" value="1"/>
</dbReference>
<name>A0A6N2UE42_BLAHA</name>
<evidence type="ECO:0000259" key="1">
    <source>
        <dbReference type="Pfam" id="PF07179"/>
    </source>
</evidence>
<organism evidence="2">
    <name type="scientific">Blautia hansenii</name>
    <name type="common">Ruminococcus hansenii</name>
    <dbReference type="NCBI Taxonomy" id="1322"/>
    <lineage>
        <taxon>Bacteria</taxon>
        <taxon>Bacillati</taxon>
        <taxon>Bacillota</taxon>
        <taxon>Clostridia</taxon>
        <taxon>Lachnospirales</taxon>
        <taxon>Lachnospiraceae</taxon>
        <taxon>Blautia</taxon>
    </lineage>
</organism>
<accession>A0A6N2UE42</accession>
<gene>
    <name evidence="2" type="ORF">BHLFYP23_00423</name>
</gene>
<sequence length="260" mass="30081">MDNVKKELIQKIQTREEVFALFSRATRQPFVICDAESFNDQVWIFEDKEDLEKAAQPIAAEKNAVAGIKVENKSFLNFYTTLYTLGVNSVVYHEKDKKTELELEEIVRKPDFSVLPEEKRPLLNSQLQLSAIYFMQEFRRDVEMAEKTSLPELEEEVAANVVKSKFLLAVEKKDEEEEGKNVQVPYVKNQNGDVFQPVFTDAEEFRRFNQEGKFQALLVTFENMEKVLIPIAKGIVINPNSFNLILPKEKMSALKQRFGM</sequence>
<dbReference type="RefSeq" id="WP_156342471.1">
    <property type="nucleotide sequence ID" value="NZ_CACRSY010000014.1"/>
</dbReference>
<dbReference type="InterPro" id="IPR009839">
    <property type="entry name" value="SseB_N"/>
</dbReference>
<dbReference type="AlphaFoldDB" id="A0A6N2UE42"/>
<proteinExistence type="predicted"/>
<protein>
    <recommendedName>
        <fullName evidence="1">SseB protein N-terminal domain-containing protein</fullName>
    </recommendedName>
</protein>
<evidence type="ECO:0000313" key="2">
    <source>
        <dbReference type="EMBL" id="VYT16745.1"/>
    </source>
</evidence>
<feature type="domain" description="SseB protein N-terminal" evidence="1">
    <location>
        <begin position="152"/>
        <end position="249"/>
    </location>
</feature>
<dbReference type="EMBL" id="CACRSY010000014">
    <property type="protein sequence ID" value="VYT16745.1"/>
    <property type="molecule type" value="Genomic_DNA"/>
</dbReference>
<reference evidence="2" key="1">
    <citation type="submission" date="2019-11" db="EMBL/GenBank/DDBJ databases">
        <authorList>
            <person name="Feng L."/>
        </authorList>
    </citation>
    <scope>NUCLEOTIDE SEQUENCE</scope>
    <source>
        <strain evidence="2">BhanseniiLFYP23</strain>
    </source>
</reference>